<feature type="transmembrane region" description="Helical" evidence="1">
    <location>
        <begin position="44"/>
        <end position="64"/>
    </location>
</feature>
<dbReference type="KEGG" id="mmt:Metme_3391"/>
<dbReference type="RefSeq" id="WP_013819989.1">
    <property type="nucleotide sequence ID" value="NC_015572.1"/>
</dbReference>
<sequence>MNTSPDALIPSTGRQSKKTNGGYLFLPRSLSRGSFLKWLRRTHAWLGLWGAALGLLFGFTGILLNHRDVMKIPIGRMQQTEFQISLPDPWPTSAPAMAAWLGETLGVDTIQAKIKREPPKTIVWNNQNVQQPAVWHITLRNPQHMLNAEYWVGNAFVSVKQGDANLLQTLNNLHKGTGMGVGWVLLVDTLAGALLLLSMTGILLWTRLHGPRLAAAGLGVGSLSLAVFFALSAING</sequence>
<feature type="transmembrane region" description="Helical" evidence="1">
    <location>
        <begin position="212"/>
        <end position="234"/>
    </location>
</feature>
<keyword evidence="3" id="KW-1185">Reference proteome</keyword>
<accession>G0A6D4</accession>
<dbReference type="EMBL" id="CP002738">
    <property type="protein sequence ID" value="AEG01762.1"/>
    <property type="molecule type" value="Genomic_DNA"/>
</dbReference>
<dbReference type="HOGENOM" id="CLU_094191_0_0_6"/>
<keyword evidence="1" id="KW-0812">Transmembrane</keyword>
<evidence type="ECO:0000313" key="3">
    <source>
        <dbReference type="Proteomes" id="UP000008888"/>
    </source>
</evidence>
<dbReference type="Pfam" id="PF16357">
    <property type="entry name" value="PepSY_TM_like_2"/>
    <property type="match status" value="1"/>
</dbReference>
<dbReference type="AlphaFoldDB" id="G0A6D4"/>
<protein>
    <submittedName>
        <fullName evidence="2">PepSY-associated TM helix domain protein</fullName>
    </submittedName>
</protein>
<dbReference type="InterPro" id="IPR032307">
    <property type="entry name" value="PepSY_TM-like_2"/>
</dbReference>
<dbReference type="Proteomes" id="UP000008888">
    <property type="component" value="Chromosome"/>
</dbReference>
<organism evidence="2 3">
    <name type="scientific">Methylomonas methanica (strain DSM 25384 / MC09)</name>
    <dbReference type="NCBI Taxonomy" id="857087"/>
    <lineage>
        <taxon>Bacteria</taxon>
        <taxon>Pseudomonadati</taxon>
        <taxon>Pseudomonadota</taxon>
        <taxon>Gammaproteobacteria</taxon>
        <taxon>Methylococcales</taxon>
        <taxon>Methylococcaceae</taxon>
        <taxon>Methylomonas</taxon>
    </lineage>
</organism>
<evidence type="ECO:0000313" key="2">
    <source>
        <dbReference type="EMBL" id="AEG01762.1"/>
    </source>
</evidence>
<reference evidence="3" key="3">
    <citation type="submission" date="2011-05" db="EMBL/GenBank/DDBJ databases">
        <title>Complete sequence of Methylomonas methanica MC09.</title>
        <authorList>
            <consortium name="US DOE Joint Genome Institute"/>
            <person name="Lucas S."/>
            <person name="Han J."/>
            <person name="Lapidus A."/>
            <person name="Cheng J.-F."/>
            <person name="Goodwin L."/>
            <person name="Pitluck S."/>
            <person name="Peters L."/>
            <person name="Mikhailova N."/>
            <person name="Teshima H."/>
            <person name="Han C."/>
            <person name="Tapia R."/>
            <person name="Land M."/>
            <person name="Hauser L."/>
            <person name="Kyrpides N."/>
            <person name="Ivanova N."/>
            <person name="Pagani I."/>
            <person name="Stein L."/>
            <person name="Woyke T."/>
        </authorList>
    </citation>
    <scope>NUCLEOTIDE SEQUENCE [LARGE SCALE GENOMIC DNA]</scope>
    <source>
        <strain evidence="3">MC09</strain>
    </source>
</reference>
<keyword evidence="1" id="KW-0472">Membrane</keyword>
<dbReference type="PANTHER" id="PTHR40115">
    <property type="entry name" value="INNER MEMBRANE PROTEIN WITH PEPSY TM HELIX"/>
    <property type="match status" value="1"/>
</dbReference>
<reference evidence="2 3" key="1">
    <citation type="journal article" date="2011" name="J. Bacteriol.">
        <title>Complete Genome Sequence of the Aerobic Marine Methanotroph Methylomonas methanica MC09.</title>
        <authorList>
            <person name="Boden R."/>
            <person name="Cunliffe M."/>
            <person name="Scanlan J."/>
            <person name="Moussard H."/>
            <person name="Kits K.D."/>
            <person name="Klotz M.G."/>
            <person name="Jetten M.S."/>
            <person name="Vuilleumier S."/>
            <person name="Han J."/>
            <person name="Peters L."/>
            <person name="Mikhailova N."/>
            <person name="Teshima H."/>
            <person name="Tapia R."/>
            <person name="Kyrpides N."/>
            <person name="Ivanova N."/>
            <person name="Pagani I."/>
            <person name="Cheng J.F."/>
            <person name="Goodwin L."/>
            <person name="Han C."/>
            <person name="Hauser L."/>
            <person name="Land M.L."/>
            <person name="Lapidus A."/>
            <person name="Lucas S."/>
            <person name="Pitluck S."/>
            <person name="Woyke T."/>
            <person name="Stein L."/>
            <person name="Murrell J.C."/>
        </authorList>
    </citation>
    <scope>NUCLEOTIDE SEQUENCE [LARGE SCALE GENOMIC DNA]</scope>
    <source>
        <strain evidence="2 3">MC09</strain>
    </source>
</reference>
<dbReference type="OrthoDB" id="5567618at2"/>
<proteinExistence type="predicted"/>
<dbReference type="PANTHER" id="PTHR40115:SF1">
    <property type="entry name" value="INNER MEMBRANE PROTEIN WITH PEPSY TM HELIX"/>
    <property type="match status" value="1"/>
</dbReference>
<dbReference type="STRING" id="857087.Metme_3391"/>
<feature type="transmembrane region" description="Helical" evidence="1">
    <location>
        <begin position="183"/>
        <end position="206"/>
    </location>
</feature>
<evidence type="ECO:0000256" key="1">
    <source>
        <dbReference type="SAM" id="Phobius"/>
    </source>
</evidence>
<reference key="2">
    <citation type="submission" date="2011-05" db="EMBL/GenBank/DDBJ databases">
        <title>Complete genome sequence of the aerobic marine methanotroph Methylomonas methanica MC09.</title>
        <authorList>
            <person name="Boden R."/>
            <person name="Cunliffe M."/>
            <person name="Scanlan J."/>
            <person name="Moussard H."/>
            <person name="Kits K.D."/>
            <person name="Klotz M."/>
            <person name="Jetten M."/>
            <person name="Vuilleumier S."/>
            <person name="Han J."/>
            <person name="Peters L."/>
            <person name="Mikhailova N."/>
            <person name="Teshima H."/>
            <person name="Tapia R."/>
            <person name="Kyrpides N."/>
            <person name="Ivanova N."/>
            <person name="Pagani I."/>
            <person name="Cheng J.-F."/>
            <person name="Goodwin L."/>
            <person name="Han C."/>
            <person name="Hauser L."/>
            <person name="Land M."/>
            <person name="Lapidus A."/>
            <person name="Lucas S."/>
            <person name="Pitluck S."/>
            <person name="Woyke T."/>
            <person name="Stein L.Y."/>
            <person name="Murrell C."/>
        </authorList>
    </citation>
    <scope>NUCLEOTIDE SEQUENCE</scope>
    <source>
        <strain>MC09</strain>
    </source>
</reference>
<dbReference type="eggNOG" id="COG3295">
    <property type="taxonomic scope" value="Bacteria"/>
</dbReference>
<keyword evidence="1" id="KW-1133">Transmembrane helix</keyword>
<gene>
    <name evidence="2" type="ordered locus">Metme_3391</name>
</gene>
<name>G0A6D4_METMM</name>